<dbReference type="InterPro" id="IPR050621">
    <property type="entry name" value="Tudor_domain_containing"/>
</dbReference>
<accession>A0A915Q7Z6</accession>
<dbReference type="PANTHER" id="PTHR22948">
    <property type="entry name" value="TUDOR DOMAIN CONTAINING PROTEIN"/>
    <property type="match status" value="1"/>
</dbReference>
<organism evidence="2 3">
    <name type="scientific">Setaria digitata</name>
    <dbReference type="NCBI Taxonomy" id="48799"/>
    <lineage>
        <taxon>Eukaryota</taxon>
        <taxon>Metazoa</taxon>
        <taxon>Ecdysozoa</taxon>
        <taxon>Nematoda</taxon>
        <taxon>Chromadorea</taxon>
        <taxon>Rhabditida</taxon>
        <taxon>Spirurina</taxon>
        <taxon>Spiruromorpha</taxon>
        <taxon>Filarioidea</taxon>
        <taxon>Setariidae</taxon>
        <taxon>Setaria</taxon>
    </lineage>
</organism>
<protein>
    <submittedName>
        <fullName evidence="3">Tudor domain-containing protein</fullName>
    </submittedName>
</protein>
<dbReference type="Proteomes" id="UP000887581">
    <property type="component" value="Unplaced"/>
</dbReference>
<dbReference type="SUPFAM" id="SSF63748">
    <property type="entry name" value="Tudor/PWWP/MBT"/>
    <property type="match status" value="1"/>
</dbReference>
<sequence>MKKIQTTQRATENWIADNEVRTKSLWLRRDGFSVRLMAKTKEPPVSLLLPLDSCFDVRILRIDYAHGFVFVRPLVEDDHYKQLQQKLIKHALGEHVRATNLNEDTIYLASNSEGIFRGALVGQPSAINLLYGIDVGETKLMNARNVYQLPTDLQSFPPLCFCGLLPNCTTNFEYEDISLIKMNSICLCKIYKVLPPHFSDYPTMMYPPIVFIQLFKFTGNRNKYVEVIFRGFVKKSGIGVCNGLESFTFKPYSVKLPCQVKAIVTAKIRRNVYWMRDADILSILAENMVDPGKYSKYSLVDLAGWHEKMCCLVRLARPFRGDSPYGRFSVYRAAITHFHKGTDTCLAYLVDFGLSVVCSMKNLYSYREQPAVIRETSTAAFRCHVSKLLKEELYVMQLSYQHKDFYVCDMLFRMHSLKHEIELESANNMRDESISNLTSADVSIEGSSSKETNNERFEMGHCNQQWFQPDLNSSCRNNNRTARSEVTLTSIQLGVLEISEKIDNITNAKLASLQVAMESCGHGRTTKHMSSLQQSCQNSTESSSIPIIKSVQMEHFRFGRPLYEAVFPESSYNFRGTHTIMNRSDTGNRKPHGAVANHELPLELPRYVQSRHVAPSIIPVVVPVAVPLQCSDCQTWNSEHGRHSYYQYNNYGYQQLNDNKLEIKKANFREEICKHPSDGSMERVKEWQHDKHQEKRPFINKTDIATNLLEKELVLDITEPVTIERRKYIPAYQVLNFCDYSEFYVAFFEHVKVNEGDEVLVKRSDDDHENKNWPLFFVQIQRDDLLDVLEEQLDSLQPTTSVSEQELQVGTLCLSFCRAFESMFRAVITNICNADIEVHYIDYGNYETVNRDDLKSINNLPDIARTHPGMAIPCMLLSSCVAATVSDCMEAESEIAATLKSAVSCEHHSFRIRVLKIRDDGICIVEYISP</sequence>
<reference evidence="3" key="1">
    <citation type="submission" date="2022-11" db="UniProtKB">
        <authorList>
            <consortium name="WormBaseParasite"/>
        </authorList>
    </citation>
    <scope>IDENTIFICATION</scope>
</reference>
<dbReference type="PROSITE" id="PS50304">
    <property type="entry name" value="TUDOR"/>
    <property type="match status" value="1"/>
</dbReference>
<dbReference type="Gene3D" id="2.30.30.140">
    <property type="match status" value="1"/>
</dbReference>
<evidence type="ECO:0000313" key="3">
    <source>
        <dbReference type="WBParaSite" id="sdigi.contig9.g1014.t1"/>
    </source>
</evidence>
<dbReference type="InterPro" id="IPR002999">
    <property type="entry name" value="Tudor"/>
</dbReference>
<evidence type="ECO:0000313" key="2">
    <source>
        <dbReference type="Proteomes" id="UP000887581"/>
    </source>
</evidence>
<dbReference type="AlphaFoldDB" id="A0A915Q7Z6"/>
<dbReference type="PANTHER" id="PTHR22948:SF29">
    <property type="entry name" value="FI02030P-RELATED"/>
    <property type="match status" value="1"/>
</dbReference>
<dbReference type="WBParaSite" id="sdigi.contig9.g1014.t1">
    <property type="protein sequence ID" value="sdigi.contig9.g1014.t1"/>
    <property type="gene ID" value="sdigi.contig9.g1014"/>
</dbReference>
<keyword evidence="2" id="KW-1185">Reference proteome</keyword>
<feature type="domain" description="Tudor" evidence="1">
    <location>
        <begin position="806"/>
        <end position="864"/>
    </location>
</feature>
<name>A0A915Q7Z6_9BILA</name>
<dbReference type="Pfam" id="PF00567">
    <property type="entry name" value="TUDOR"/>
    <property type="match status" value="1"/>
</dbReference>
<proteinExistence type="predicted"/>
<dbReference type="SMART" id="SM00333">
    <property type="entry name" value="TUDOR"/>
    <property type="match status" value="1"/>
</dbReference>
<evidence type="ECO:0000259" key="1">
    <source>
        <dbReference type="PROSITE" id="PS50304"/>
    </source>
</evidence>